<protein>
    <submittedName>
        <fullName evidence="2">Uncharacterized protein</fullName>
    </submittedName>
</protein>
<feature type="region of interest" description="Disordered" evidence="1">
    <location>
        <begin position="55"/>
        <end position="122"/>
    </location>
</feature>
<accession>A0AAN7SDZ4</accession>
<organism evidence="2 3">
    <name type="scientific">Aquatica leii</name>
    <dbReference type="NCBI Taxonomy" id="1421715"/>
    <lineage>
        <taxon>Eukaryota</taxon>
        <taxon>Metazoa</taxon>
        <taxon>Ecdysozoa</taxon>
        <taxon>Arthropoda</taxon>
        <taxon>Hexapoda</taxon>
        <taxon>Insecta</taxon>
        <taxon>Pterygota</taxon>
        <taxon>Neoptera</taxon>
        <taxon>Endopterygota</taxon>
        <taxon>Coleoptera</taxon>
        <taxon>Polyphaga</taxon>
        <taxon>Elateriformia</taxon>
        <taxon>Elateroidea</taxon>
        <taxon>Lampyridae</taxon>
        <taxon>Luciolinae</taxon>
        <taxon>Aquatica</taxon>
    </lineage>
</organism>
<evidence type="ECO:0000256" key="1">
    <source>
        <dbReference type="SAM" id="MobiDB-lite"/>
    </source>
</evidence>
<keyword evidence="3" id="KW-1185">Reference proteome</keyword>
<reference evidence="3" key="1">
    <citation type="submission" date="2023-01" db="EMBL/GenBank/DDBJ databases">
        <title>Key to firefly adult light organ development and bioluminescence: homeobox transcription factors regulate luciferase expression and transportation to peroxisome.</title>
        <authorList>
            <person name="Fu X."/>
        </authorList>
    </citation>
    <scope>NUCLEOTIDE SEQUENCE [LARGE SCALE GENOMIC DNA]</scope>
</reference>
<feature type="compositionally biased region" description="Basic and acidic residues" evidence="1">
    <location>
        <begin position="1"/>
        <end position="11"/>
    </location>
</feature>
<gene>
    <name evidence="2" type="ORF">RN001_009633</name>
</gene>
<dbReference type="Proteomes" id="UP001353858">
    <property type="component" value="Unassembled WGS sequence"/>
</dbReference>
<dbReference type="AlphaFoldDB" id="A0AAN7SDZ4"/>
<proteinExistence type="predicted"/>
<feature type="region of interest" description="Disordered" evidence="1">
    <location>
        <begin position="1"/>
        <end position="37"/>
    </location>
</feature>
<feature type="compositionally biased region" description="Basic and acidic residues" evidence="1">
    <location>
        <begin position="89"/>
        <end position="112"/>
    </location>
</feature>
<evidence type="ECO:0000313" key="2">
    <source>
        <dbReference type="EMBL" id="KAK4877127.1"/>
    </source>
</evidence>
<comment type="caution">
    <text evidence="2">The sequence shown here is derived from an EMBL/GenBank/DDBJ whole genome shotgun (WGS) entry which is preliminary data.</text>
</comment>
<sequence>MLVLQNKDRLSRTRNQRRRTPIPQVKKNISTRGKKACKSQIITFSPYNADLEQSLETRASKPLTKQPSGRGRGRRSKTKSVPRTTLRNTKQEEAKKRFKLAEETSSREEKTGKISSGKSSELELPPKELAPVINDEECIFCCVKFSENTRREHWVMCLMSSMWAHVDCAGTGTDTYICDFIDK</sequence>
<evidence type="ECO:0000313" key="3">
    <source>
        <dbReference type="Proteomes" id="UP001353858"/>
    </source>
</evidence>
<dbReference type="EMBL" id="JARPUR010000004">
    <property type="protein sequence ID" value="KAK4877127.1"/>
    <property type="molecule type" value="Genomic_DNA"/>
</dbReference>
<name>A0AAN7SDZ4_9COLE</name>
<feature type="compositionally biased region" description="Basic residues" evidence="1">
    <location>
        <begin position="71"/>
        <end position="80"/>
    </location>
</feature>